<dbReference type="SUPFAM" id="SSF140478">
    <property type="entry name" value="LemA-like"/>
    <property type="match status" value="1"/>
</dbReference>
<gene>
    <name evidence="7" type="ORF">SAP269_06020</name>
</gene>
<evidence type="ECO:0000256" key="4">
    <source>
        <dbReference type="ARBA" id="ARBA00022989"/>
    </source>
</evidence>
<reference evidence="8" key="1">
    <citation type="journal article" date="2024" name="FEMS Microbiol. Lett.">
        <title>Genomic insights into Spiroplasma endosymbionts that induce male-killing and protective phenotypes in the pea aphid.</title>
        <authorList>
            <person name="Arai H."/>
            <person name="Legeai F."/>
            <person name="Kageyama D."/>
            <person name="Sugio A."/>
            <person name="Simon J.C."/>
        </authorList>
    </citation>
    <scope>NUCLEOTIDE SEQUENCE [LARGE SCALE GENOMIC DNA]</scope>
    <source>
        <strain evidence="8">sAp269</strain>
    </source>
</reference>
<evidence type="ECO:0000313" key="8">
    <source>
        <dbReference type="Proteomes" id="UP001473424"/>
    </source>
</evidence>
<evidence type="ECO:0000313" key="7">
    <source>
        <dbReference type="EMBL" id="BET38013.1"/>
    </source>
</evidence>
<keyword evidence="5 6" id="KW-0472">Membrane</keyword>
<name>A0ABM8JLT8_9MOLU</name>
<evidence type="ECO:0000256" key="1">
    <source>
        <dbReference type="ARBA" id="ARBA00004167"/>
    </source>
</evidence>
<evidence type="ECO:0000256" key="5">
    <source>
        <dbReference type="ARBA" id="ARBA00023136"/>
    </source>
</evidence>
<keyword evidence="3 6" id="KW-0812">Transmembrane</keyword>
<accession>A0ABM8JLT8</accession>
<dbReference type="Proteomes" id="UP001473424">
    <property type="component" value="Chromosome"/>
</dbReference>
<keyword evidence="8" id="KW-1185">Reference proteome</keyword>
<dbReference type="Pfam" id="PF04011">
    <property type="entry name" value="LemA"/>
    <property type="match status" value="1"/>
</dbReference>
<dbReference type="EMBL" id="AP028955">
    <property type="protein sequence ID" value="BET38013.1"/>
    <property type="molecule type" value="Genomic_DNA"/>
</dbReference>
<dbReference type="PANTHER" id="PTHR34478">
    <property type="entry name" value="PROTEIN LEMA"/>
    <property type="match status" value="1"/>
</dbReference>
<feature type="transmembrane region" description="Helical" evidence="6">
    <location>
        <begin position="17"/>
        <end position="38"/>
    </location>
</feature>
<proteinExistence type="inferred from homology"/>
<evidence type="ECO:0000256" key="3">
    <source>
        <dbReference type="ARBA" id="ARBA00022692"/>
    </source>
</evidence>
<organism evidence="7 8">
    <name type="scientific">Spiroplasma ixodetis</name>
    <dbReference type="NCBI Taxonomy" id="2141"/>
    <lineage>
        <taxon>Bacteria</taxon>
        <taxon>Bacillati</taxon>
        <taxon>Mycoplasmatota</taxon>
        <taxon>Mollicutes</taxon>
        <taxon>Entomoplasmatales</taxon>
        <taxon>Spiroplasmataceae</taxon>
        <taxon>Spiroplasma</taxon>
    </lineage>
</organism>
<comment type="similarity">
    <text evidence="2">Belongs to the LemA family.</text>
</comment>
<dbReference type="InterPro" id="IPR007156">
    <property type="entry name" value="MamQ_LemA"/>
</dbReference>
<evidence type="ECO:0000256" key="6">
    <source>
        <dbReference type="SAM" id="Phobius"/>
    </source>
</evidence>
<evidence type="ECO:0000256" key="2">
    <source>
        <dbReference type="ARBA" id="ARBA00008854"/>
    </source>
</evidence>
<comment type="subcellular location">
    <subcellularLocation>
        <location evidence="1">Membrane</location>
        <topology evidence="1">Single-pass membrane protein</topology>
    </subcellularLocation>
</comment>
<dbReference type="PANTHER" id="PTHR34478:SF1">
    <property type="entry name" value="PROTEIN LEMA"/>
    <property type="match status" value="1"/>
</dbReference>
<dbReference type="InterPro" id="IPR023353">
    <property type="entry name" value="LemA-like_dom_sf"/>
</dbReference>
<dbReference type="Gene3D" id="1.20.1440.20">
    <property type="entry name" value="LemA-like domain"/>
    <property type="match status" value="1"/>
</dbReference>
<keyword evidence="4 6" id="KW-1133">Transmembrane helix</keyword>
<dbReference type="RefSeq" id="WP_353306748.1">
    <property type="nucleotide sequence ID" value="NZ_AP028955.1"/>
</dbReference>
<sequence>MSTIKPSNESFTAQPSLFGKIMVYLSFVLIFPIILFIVSRNNFLRLQQSIEETASDIDVQLKRRFDLLTKLVDATKGYMKFEKSTLTDVASLRSGKMETMSDLSKADSGLNATFGKFNALLENYPDLKANTTVLQLQSGAKDCEDNIAAARRFYNANVKVFNSKIKTFPSNVVASTLNLVSKDYFLASDSDRQDIKIDL</sequence>
<protein>
    <submittedName>
        <fullName evidence="7">LemA family protein</fullName>
    </submittedName>
</protein>